<dbReference type="OrthoDB" id="6154134at2759"/>
<evidence type="ECO:0000313" key="3">
    <source>
        <dbReference type="Proteomes" id="UP000242188"/>
    </source>
</evidence>
<evidence type="ECO:0000313" key="2">
    <source>
        <dbReference type="EMBL" id="OWF49571.1"/>
    </source>
</evidence>
<comment type="caution">
    <text evidence="2">The sequence shown here is derived from an EMBL/GenBank/DDBJ whole genome shotgun (WGS) entry which is preliminary data.</text>
</comment>
<sequence>MGSGGSKKEESKQTTPTKTSTTTTTKTPMIKNDTDNRSSSLHKQNSTNEIQYPNNNRTQFDNNQTIQNNNVQKSSHAPPSQWNKKEDIDDVLNLDSEWSSKNKRQEVYPTPRSDRGGSRRDEERNVYNRQVNNNTVIEEYPETYAQRNARQQYKRSDLLRQKTIYRDPKEWEPETETKPAEENQTEEIAEDDSGEFDYTKFKAANKTAPPPRRDIFDMTPDPYTSRQTYDDVHDPDSYYEPGRQSVPRKAPTYDKLEEDLMADIEKIF</sequence>
<dbReference type="EMBL" id="NEDP02003085">
    <property type="protein sequence ID" value="OWF49571.1"/>
    <property type="molecule type" value="Genomic_DNA"/>
</dbReference>
<feature type="compositionally biased region" description="Basic and acidic residues" evidence="1">
    <location>
        <begin position="98"/>
        <end position="126"/>
    </location>
</feature>
<reference evidence="2 3" key="1">
    <citation type="journal article" date="2017" name="Nat. Ecol. Evol.">
        <title>Scallop genome provides insights into evolution of bilaterian karyotype and development.</title>
        <authorList>
            <person name="Wang S."/>
            <person name="Zhang J."/>
            <person name="Jiao W."/>
            <person name="Li J."/>
            <person name="Xun X."/>
            <person name="Sun Y."/>
            <person name="Guo X."/>
            <person name="Huan P."/>
            <person name="Dong B."/>
            <person name="Zhang L."/>
            <person name="Hu X."/>
            <person name="Sun X."/>
            <person name="Wang J."/>
            <person name="Zhao C."/>
            <person name="Wang Y."/>
            <person name="Wang D."/>
            <person name="Huang X."/>
            <person name="Wang R."/>
            <person name="Lv J."/>
            <person name="Li Y."/>
            <person name="Zhang Z."/>
            <person name="Liu B."/>
            <person name="Lu W."/>
            <person name="Hui Y."/>
            <person name="Liang J."/>
            <person name="Zhou Z."/>
            <person name="Hou R."/>
            <person name="Li X."/>
            <person name="Liu Y."/>
            <person name="Li H."/>
            <person name="Ning X."/>
            <person name="Lin Y."/>
            <person name="Zhao L."/>
            <person name="Xing Q."/>
            <person name="Dou J."/>
            <person name="Li Y."/>
            <person name="Mao J."/>
            <person name="Guo H."/>
            <person name="Dou H."/>
            <person name="Li T."/>
            <person name="Mu C."/>
            <person name="Jiang W."/>
            <person name="Fu Q."/>
            <person name="Fu X."/>
            <person name="Miao Y."/>
            <person name="Liu J."/>
            <person name="Yu Q."/>
            <person name="Li R."/>
            <person name="Liao H."/>
            <person name="Li X."/>
            <person name="Kong Y."/>
            <person name="Jiang Z."/>
            <person name="Chourrout D."/>
            <person name="Li R."/>
            <person name="Bao Z."/>
        </authorList>
    </citation>
    <scope>NUCLEOTIDE SEQUENCE [LARGE SCALE GENOMIC DNA]</scope>
    <source>
        <strain evidence="2 3">PY_sf001</strain>
    </source>
</reference>
<feature type="compositionally biased region" description="Basic and acidic residues" evidence="1">
    <location>
        <begin position="167"/>
        <end position="181"/>
    </location>
</feature>
<dbReference type="Proteomes" id="UP000242188">
    <property type="component" value="Unassembled WGS sequence"/>
</dbReference>
<feature type="region of interest" description="Disordered" evidence="1">
    <location>
        <begin position="167"/>
        <end position="252"/>
    </location>
</feature>
<protein>
    <submittedName>
        <fullName evidence="2">Uncharacterized protein</fullName>
    </submittedName>
</protein>
<feature type="compositionally biased region" description="Basic and acidic residues" evidence="1">
    <location>
        <begin position="1"/>
        <end position="12"/>
    </location>
</feature>
<organism evidence="2 3">
    <name type="scientific">Mizuhopecten yessoensis</name>
    <name type="common">Japanese scallop</name>
    <name type="synonym">Patinopecten yessoensis</name>
    <dbReference type="NCBI Taxonomy" id="6573"/>
    <lineage>
        <taxon>Eukaryota</taxon>
        <taxon>Metazoa</taxon>
        <taxon>Spiralia</taxon>
        <taxon>Lophotrochozoa</taxon>
        <taxon>Mollusca</taxon>
        <taxon>Bivalvia</taxon>
        <taxon>Autobranchia</taxon>
        <taxon>Pteriomorphia</taxon>
        <taxon>Pectinida</taxon>
        <taxon>Pectinoidea</taxon>
        <taxon>Pectinidae</taxon>
        <taxon>Mizuhopecten</taxon>
    </lineage>
</organism>
<feature type="compositionally biased region" description="Low complexity" evidence="1">
    <location>
        <begin position="13"/>
        <end position="28"/>
    </location>
</feature>
<evidence type="ECO:0000256" key="1">
    <source>
        <dbReference type="SAM" id="MobiDB-lite"/>
    </source>
</evidence>
<feature type="compositionally biased region" description="Polar residues" evidence="1">
    <location>
        <begin position="127"/>
        <end position="136"/>
    </location>
</feature>
<dbReference type="AlphaFoldDB" id="A0A210QLL9"/>
<keyword evidence="3" id="KW-1185">Reference proteome</keyword>
<proteinExistence type="predicted"/>
<gene>
    <name evidence="2" type="ORF">KP79_PYT23747</name>
</gene>
<feature type="region of interest" description="Disordered" evidence="1">
    <location>
        <begin position="1"/>
        <end position="140"/>
    </location>
</feature>
<name>A0A210QLL9_MIZYE</name>
<accession>A0A210QLL9</accession>
<feature type="compositionally biased region" description="Polar residues" evidence="1">
    <location>
        <begin position="37"/>
        <end position="82"/>
    </location>
</feature>
<feature type="compositionally biased region" description="Acidic residues" evidence="1">
    <location>
        <begin position="183"/>
        <end position="195"/>
    </location>
</feature>